<sequence length="46" mass="5095">YCIKQVEIPKPGPNDVLIKTIACGVCHTDFHFIRGGKTKDNCHAII</sequence>
<dbReference type="SUPFAM" id="SSF50129">
    <property type="entry name" value="GroES-like"/>
    <property type="match status" value="1"/>
</dbReference>
<dbReference type="Gene3D" id="3.90.180.10">
    <property type="entry name" value="Medium-chain alcohol dehydrogenases, catalytic domain"/>
    <property type="match status" value="1"/>
</dbReference>
<dbReference type="EMBL" id="CAJOBB010011761">
    <property type="protein sequence ID" value="CAF4266105.1"/>
    <property type="molecule type" value="Genomic_DNA"/>
</dbReference>
<dbReference type="InterPro" id="IPR013154">
    <property type="entry name" value="ADH-like_N"/>
</dbReference>
<accession>A0A820FVA3</accession>
<protein>
    <recommendedName>
        <fullName evidence="1">Alcohol dehydrogenase-like N-terminal domain-containing protein</fullName>
    </recommendedName>
</protein>
<dbReference type="Proteomes" id="UP000663868">
    <property type="component" value="Unassembled WGS sequence"/>
</dbReference>
<gene>
    <name evidence="2" type="ORF">KXQ929_LOCUS43620</name>
</gene>
<dbReference type="AlphaFoldDB" id="A0A820FVA3"/>
<reference evidence="2" key="1">
    <citation type="submission" date="2021-02" db="EMBL/GenBank/DDBJ databases">
        <authorList>
            <person name="Nowell W R."/>
        </authorList>
    </citation>
    <scope>NUCLEOTIDE SEQUENCE</scope>
</reference>
<feature type="non-terminal residue" evidence="2">
    <location>
        <position position="1"/>
    </location>
</feature>
<dbReference type="InterPro" id="IPR011032">
    <property type="entry name" value="GroES-like_sf"/>
</dbReference>
<comment type="caution">
    <text evidence="2">The sequence shown here is derived from an EMBL/GenBank/DDBJ whole genome shotgun (WGS) entry which is preliminary data.</text>
</comment>
<organism evidence="2 3">
    <name type="scientific">Adineta steineri</name>
    <dbReference type="NCBI Taxonomy" id="433720"/>
    <lineage>
        <taxon>Eukaryota</taxon>
        <taxon>Metazoa</taxon>
        <taxon>Spiralia</taxon>
        <taxon>Gnathifera</taxon>
        <taxon>Rotifera</taxon>
        <taxon>Eurotatoria</taxon>
        <taxon>Bdelloidea</taxon>
        <taxon>Adinetida</taxon>
        <taxon>Adinetidae</taxon>
        <taxon>Adineta</taxon>
    </lineage>
</organism>
<feature type="domain" description="Alcohol dehydrogenase-like N-terminal" evidence="1">
    <location>
        <begin position="12"/>
        <end position="37"/>
    </location>
</feature>
<dbReference type="Pfam" id="PF08240">
    <property type="entry name" value="ADH_N"/>
    <property type="match status" value="1"/>
</dbReference>
<evidence type="ECO:0000313" key="3">
    <source>
        <dbReference type="Proteomes" id="UP000663868"/>
    </source>
</evidence>
<name>A0A820FVA3_9BILA</name>
<proteinExistence type="predicted"/>
<evidence type="ECO:0000259" key="1">
    <source>
        <dbReference type="Pfam" id="PF08240"/>
    </source>
</evidence>
<evidence type="ECO:0000313" key="2">
    <source>
        <dbReference type="EMBL" id="CAF4266105.1"/>
    </source>
</evidence>